<reference evidence="1 2" key="1">
    <citation type="journal article" date="2022" name="DNA Res.">
        <title>Chromosomal-level genome assembly of the orchid tree Bauhinia variegata (Leguminosae; Cercidoideae) supports the allotetraploid origin hypothesis of Bauhinia.</title>
        <authorList>
            <person name="Zhong Y."/>
            <person name="Chen Y."/>
            <person name="Zheng D."/>
            <person name="Pang J."/>
            <person name="Liu Y."/>
            <person name="Luo S."/>
            <person name="Meng S."/>
            <person name="Qian L."/>
            <person name="Wei D."/>
            <person name="Dai S."/>
            <person name="Zhou R."/>
        </authorList>
    </citation>
    <scope>NUCLEOTIDE SEQUENCE [LARGE SCALE GENOMIC DNA]</scope>
    <source>
        <strain evidence="1">BV-YZ2020</strain>
    </source>
</reference>
<keyword evidence="2" id="KW-1185">Reference proteome</keyword>
<dbReference type="EMBL" id="CM039429">
    <property type="protein sequence ID" value="KAI4349920.1"/>
    <property type="molecule type" value="Genomic_DNA"/>
</dbReference>
<protein>
    <submittedName>
        <fullName evidence="1">Uncharacterized protein</fullName>
    </submittedName>
</protein>
<accession>A0ACB9PMY9</accession>
<organism evidence="1 2">
    <name type="scientific">Bauhinia variegata</name>
    <name type="common">Purple orchid tree</name>
    <name type="synonym">Phanera variegata</name>
    <dbReference type="NCBI Taxonomy" id="167791"/>
    <lineage>
        <taxon>Eukaryota</taxon>
        <taxon>Viridiplantae</taxon>
        <taxon>Streptophyta</taxon>
        <taxon>Embryophyta</taxon>
        <taxon>Tracheophyta</taxon>
        <taxon>Spermatophyta</taxon>
        <taxon>Magnoliopsida</taxon>
        <taxon>eudicotyledons</taxon>
        <taxon>Gunneridae</taxon>
        <taxon>Pentapetalae</taxon>
        <taxon>rosids</taxon>
        <taxon>fabids</taxon>
        <taxon>Fabales</taxon>
        <taxon>Fabaceae</taxon>
        <taxon>Cercidoideae</taxon>
        <taxon>Cercideae</taxon>
        <taxon>Bauhiniinae</taxon>
        <taxon>Bauhinia</taxon>
    </lineage>
</organism>
<comment type="caution">
    <text evidence="1">The sequence shown here is derived from an EMBL/GenBank/DDBJ whole genome shotgun (WGS) entry which is preliminary data.</text>
</comment>
<sequence length="908" mass="102258">MLRAYSSIEKTSYAKCLNVRRDEWCFGNSVGDLTSKSKESQRCGRHKNVLAVTVCYNEKVYKLKRTKTAVAERNIFWRLENNCIVCAALFLLSQMVRGGKVSSKRNFRGRVPSKGRDSDDSDEDYVVSDEGRDVSEDYCSSLDGCASEDSFDSFVDEEEEDVEEEVEGLRKTNRSNGYCSQRKGGGKTSKKRDKTTNAQLLEEEEEKDEVDEDEDEYEEEDDEDFDIDDDEEFTPEEEEYSDEEEEMRGRKKKNNSMKMGKKVLQKRVSVTSTRGRKRRRGSRVARKPLKKKRRNAGLRRKVRCYDDGDFIDNGSDVRTKRKKKSVSKKRRRVDSDSDCVSSSDYEFTISEEEREQVREAEELCGSLRPNLRSSSGMMKNEEDGVHEDPHRQRKPPCRKGKEKIEEAQGKKGKEKFEDLKSEVVKQVCGICLSEEDRRRVRGVLNCCTHYFCFACIMEWSKVETRCPLCKQRFTTISKPGRTTQGVDLREVVVVQVPERDQVYQPSEEELRSYIDPYESVICSECHQGGDDALMLLCDLCDSPAHTYCVGLGREVPDGNWYCDGCRPVALGSSSSQVQEQVSDPRVTLQSLPGRPSPALHVRESIDLNLTSSPSTSFSQVLGNISASRFSSRSVEGASPPSGGGATTLTGRRWIQRHIQQFLSMDRMNSRIGRINGISAPGSNSNLCSSQIDQSMETATQHSRIQDVGTSYHTFLDDRLCNNSSPPMQNGDLLHMRISNSRTPLQDSTTFTDRTMNGAVWPGLVGTPPAQLSEYEQVHELSGRPNTVTDISPPVREESHLAKEQLQSMVSCHLKSLSQDINLSSVTFKDIVRSCTHTVLAVCGFEHKKSEVCSVPPPSVCSHNVQVMASGQTSLLQGCCSSCFDSFLVDVVKRIMDTKLSSGWLRLGL</sequence>
<evidence type="ECO:0000313" key="2">
    <source>
        <dbReference type="Proteomes" id="UP000828941"/>
    </source>
</evidence>
<name>A0ACB9PMY9_BAUVA</name>
<proteinExistence type="predicted"/>
<dbReference type="Proteomes" id="UP000828941">
    <property type="component" value="Chromosome 4"/>
</dbReference>
<gene>
    <name evidence="1" type="ORF">L6164_010461</name>
</gene>
<evidence type="ECO:0000313" key="1">
    <source>
        <dbReference type="EMBL" id="KAI4349920.1"/>
    </source>
</evidence>